<feature type="transmembrane region" description="Helical" evidence="1">
    <location>
        <begin position="16"/>
        <end position="35"/>
    </location>
</feature>
<keyword evidence="3" id="KW-1185">Reference proteome</keyword>
<protein>
    <submittedName>
        <fullName evidence="2">Uncharacterized protein</fullName>
    </submittedName>
</protein>
<gene>
    <name evidence="2" type="ORF">PEVE_00019959</name>
</gene>
<organism evidence="2 3">
    <name type="scientific">Porites evermanni</name>
    <dbReference type="NCBI Taxonomy" id="104178"/>
    <lineage>
        <taxon>Eukaryota</taxon>
        <taxon>Metazoa</taxon>
        <taxon>Cnidaria</taxon>
        <taxon>Anthozoa</taxon>
        <taxon>Hexacorallia</taxon>
        <taxon>Scleractinia</taxon>
        <taxon>Fungiina</taxon>
        <taxon>Poritidae</taxon>
        <taxon>Porites</taxon>
    </lineage>
</organism>
<name>A0ABN8SE64_9CNID</name>
<feature type="non-terminal residue" evidence="2">
    <location>
        <position position="1"/>
    </location>
</feature>
<reference evidence="2 3" key="1">
    <citation type="submission" date="2022-05" db="EMBL/GenBank/DDBJ databases">
        <authorList>
            <consortium name="Genoscope - CEA"/>
            <person name="William W."/>
        </authorList>
    </citation>
    <scope>NUCLEOTIDE SEQUENCE [LARGE SCALE GENOMIC DNA]</scope>
</reference>
<evidence type="ECO:0000313" key="3">
    <source>
        <dbReference type="Proteomes" id="UP001159427"/>
    </source>
</evidence>
<evidence type="ECO:0000256" key="1">
    <source>
        <dbReference type="SAM" id="Phobius"/>
    </source>
</evidence>
<keyword evidence="1" id="KW-0812">Transmembrane</keyword>
<comment type="caution">
    <text evidence="2">The sequence shown here is derived from an EMBL/GenBank/DDBJ whole genome shotgun (WGS) entry which is preliminary data.</text>
</comment>
<proteinExistence type="predicted"/>
<keyword evidence="1" id="KW-1133">Transmembrane helix</keyword>
<dbReference type="EMBL" id="CALNXI010002687">
    <property type="protein sequence ID" value="CAH3189992.1"/>
    <property type="molecule type" value="Genomic_DNA"/>
</dbReference>
<sequence length="368" mass="42399">LFFCSSQSTGIGLRRCFILLTTVCVFLVILSASLFRVNQNEPDKYKNPLNAAVAHITRPSQSSQYMAQQTNMPPSKKPFIYLTQTGKCLPPSLASSAKIGDPETCKCDVIVLSYKTKCEDRNHPPHISYIFDPTTSWASGRNLLFFNASKRATAYHYYIFIDDDVVLGFNSFTPPKMRTLQPFRVFEEWLLDYEPAFGFANYLRHGARWTFKKREKLCGIVEKSLVIPIVWFDGCLNAYHYRAVGHILPYPTLDKGESWYIPNKHIMSAVELTFRGQAIMLVPVGISNIKHRVYPRKAIVGMMAKYWREFIEKIQEKAPLVYRNRSLWNEFKEGLGKHMDSSSTYCMNATRHFPIIPFAHFDRKTSKV</sequence>
<evidence type="ECO:0000313" key="2">
    <source>
        <dbReference type="EMBL" id="CAH3189992.1"/>
    </source>
</evidence>
<accession>A0ABN8SE64</accession>
<dbReference type="Proteomes" id="UP001159427">
    <property type="component" value="Unassembled WGS sequence"/>
</dbReference>
<keyword evidence="1" id="KW-0472">Membrane</keyword>